<evidence type="ECO:0000256" key="6">
    <source>
        <dbReference type="ARBA" id="ARBA00023077"/>
    </source>
</evidence>
<keyword evidence="14" id="KW-0675">Receptor</keyword>
<keyword evidence="8 9" id="KW-0998">Cell outer membrane</keyword>
<dbReference type="NCBIfam" id="TIGR01785">
    <property type="entry name" value="TonB-hemin"/>
    <property type="match status" value="1"/>
</dbReference>
<evidence type="ECO:0000256" key="2">
    <source>
        <dbReference type="ARBA" id="ARBA00009810"/>
    </source>
</evidence>
<dbReference type="PROSITE" id="PS52016">
    <property type="entry name" value="TONB_DEPENDENT_REC_3"/>
    <property type="match status" value="1"/>
</dbReference>
<dbReference type="PANTHER" id="PTHR30069">
    <property type="entry name" value="TONB-DEPENDENT OUTER MEMBRANE RECEPTOR"/>
    <property type="match status" value="1"/>
</dbReference>
<dbReference type="EMBL" id="LXEN01000155">
    <property type="protein sequence ID" value="OAT21487.1"/>
    <property type="molecule type" value="Genomic_DNA"/>
</dbReference>
<evidence type="ECO:0000256" key="11">
    <source>
        <dbReference type="SAM" id="SignalP"/>
    </source>
</evidence>
<keyword evidence="4 9" id="KW-1134">Transmembrane beta strand</keyword>
<dbReference type="GO" id="GO:0015232">
    <property type="term" value="F:heme transmembrane transporter activity"/>
    <property type="evidence" value="ECO:0007669"/>
    <property type="project" value="InterPro"/>
</dbReference>
<dbReference type="CDD" id="cd01347">
    <property type="entry name" value="ligand_gated_channel"/>
    <property type="match status" value="1"/>
</dbReference>
<dbReference type="InterPro" id="IPR036942">
    <property type="entry name" value="Beta-barrel_TonB_sf"/>
</dbReference>
<dbReference type="InterPro" id="IPR039426">
    <property type="entry name" value="TonB-dep_rcpt-like"/>
</dbReference>
<name>A0A198F9D5_9GAMM</name>
<evidence type="ECO:0000259" key="13">
    <source>
        <dbReference type="Pfam" id="PF07715"/>
    </source>
</evidence>
<dbReference type="RefSeq" id="WP_066753108.1">
    <property type="nucleotide sequence ID" value="NZ_LXEN01000155.1"/>
</dbReference>
<dbReference type="GO" id="GO:0009279">
    <property type="term" value="C:cell outer membrane"/>
    <property type="evidence" value="ECO:0007669"/>
    <property type="project" value="UniProtKB-SubCell"/>
</dbReference>
<evidence type="ECO:0000256" key="3">
    <source>
        <dbReference type="ARBA" id="ARBA00022448"/>
    </source>
</evidence>
<evidence type="ECO:0000256" key="7">
    <source>
        <dbReference type="ARBA" id="ARBA00023136"/>
    </source>
</evidence>
<evidence type="ECO:0000313" key="15">
    <source>
        <dbReference type="Proteomes" id="UP000094023"/>
    </source>
</evidence>
<dbReference type="STRING" id="1354337.M983_3091"/>
<feature type="domain" description="TonB-dependent receptor plug" evidence="13">
    <location>
        <begin position="52"/>
        <end position="155"/>
    </location>
</feature>
<feature type="chain" id="PRO_5008278748" evidence="11">
    <location>
        <begin position="33"/>
        <end position="714"/>
    </location>
</feature>
<dbReference type="InterPro" id="IPR012910">
    <property type="entry name" value="Plug_dom"/>
</dbReference>
<dbReference type="Proteomes" id="UP000094023">
    <property type="component" value="Unassembled WGS sequence"/>
</dbReference>
<feature type="signal peptide" evidence="11">
    <location>
        <begin position="1"/>
        <end position="32"/>
    </location>
</feature>
<accession>A0A198F9D5</accession>
<keyword evidence="6 10" id="KW-0798">TonB box</keyword>
<reference evidence="14 15" key="1">
    <citation type="submission" date="2016-04" db="EMBL/GenBank/DDBJ databases">
        <title>ATOL: Assembling a taxonomically balanced genome-scale reconstruction of the evolutionary history of the Enterobacteriaceae.</title>
        <authorList>
            <person name="Plunkett G.III."/>
            <person name="Neeno-Eckwall E.C."/>
            <person name="Glasner J.D."/>
            <person name="Perna N.T."/>
        </authorList>
    </citation>
    <scope>NUCLEOTIDE SEQUENCE [LARGE SCALE GENOMIC DNA]</scope>
    <source>
        <strain evidence="14 15">ATCC 19692</strain>
    </source>
</reference>
<dbReference type="InterPro" id="IPR011276">
    <property type="entry name" value="TonB_haem/Hb_rcpt"/>
</dbReference>
<feature type="domain" description="TonB-dependent receptor-like beta-barrel" evidence="12">
    <location>
        <begin position="228"/>
        <end position="677"/>
    </location>
</feature>
<keyword evidence="7 9" id="KW-0472">Membrane</keyword>
<comment type="similarity">
    <text evidence="2 9 10">Belongs to the TonB-dependent receptor family.</text>
</comment>
<evidence type="ECO:0000256" key="1">
    <source>
        <dbReference type="ARBA" id="ARBA00004571"/>
    </source>
</evidence>
<keyword evidence="5 9" id="KW-0812">Transmembrane</keyword>
<dbReference type="Gene3D" id="2.40.170.20">
    <property type="entry name" value="TonB-dependent receptor, beta-barrel domain"/>
    <property type="match status" value="1"/>
</dbReference>
<dbReference type="Pfam" id="PF07715">
    <property type="entry name" value="Plug"/>
    <property type="match status" value="1"/>
</dbReference>
<organism evidence="14 15">
    <name type="scientific">Proteus myxofaciens ATCC 19692</name>
    <dbReference type="NCBI Taxonomy" id="1354337"/>
    <lineage>
        <taxon>Bacteria</taxon>
        <taxon>Pseudomonadati</taxon>
        <taxon>Pseudomonadota</taxon>
        <taxon>Gammaproteobacteria</taxon>
        <taxon>Enterobacterales</taxon>
        <taxon>Morganellaceae</taxon>
        <taxon>Proteus</taxon>
    </lineage>
</organism>
<dbReference type="AlphaFoldDB" id="A0A198F9D5"/>
<evidence type="ECO:0000313" key="14">
    <source>
        <dbReference type="EMBL" id="OAT21487.1"/>
    </source>
</evidence>
<comment type="subcellular location">
    <subcellularLocation>
        <location evidence="1 9">Cell outer membrane</location>
        <topology evidence="1 9">Multi-pass membrane protein</topology>
    </subcellularLocation>
</comment>
<dbReference type="PATRIC" id="fig|1354337.4.peg.3190"/>
<dbReference type="GO" id="GO:0044718">
    <property type="term" value="P:siderophore transmembrane transport"/>
    <property type="evidence" value="ECO:0007669"/>
    <property type="project" value="TreeGrafter"/>
</dbReference>
<keyword evidence="3 9" id="KW-0813">Transport</keyword>
<gene>
    <name evidence="14" type="ORF">M983_3091</name>
</gene>
<evidence type="ECO:0000256" key="4">
    <source>
        <dbReference type="ARBA" id="ARBA00022452"/>
    </source>
</evidence>
<dbReference type="PANTHER" id="PTHR30069:SF41">
    <property type="entry name" value="HEME_HEMOPEXIN UTILIZATION PROTEIN C"/>
    <property type="match status" value="1"/>
</dbReference>
<dbReference type="Pfam" id="PF00593">
    <property type="entry name" value="TonB_dep_Rec_b-barrel"/>
    <property type="match status" value="1"/>
</dbReference>
<dbReference type="InterPro" id="IPR037066">
    <property type="entry name" value="Plug_dom_sf"/>
</dbReference>
<dbReference type="InterPro" id="IPR000531">
    <property type="entry name" value="Beta-barrel_TonB"/>
</dbReference>
<proteinExistence type="inferred from homology"/>
<keyword evidence="11" id="KW-0732">Signal</keyword>
<evidence type="ECO:0000259" key="12">
    <source>
        <dbReference type="Pfam" id="PF00593"/>
    </source>
</evidence>
<dbReference type="Gene3D" id="2.170.130.10">
    <property type="entry name" value="TonB-dependent receptor, plug domain"/>
    <property type="match status" value="1"/>
</dbReference>
<evidence type="ECO:0000256" key="9">
    <source>
        <dbReference type="PROSITE-ProRule" id="PRU01360"/>
    </source>
</evidence>
<evidence type="ECO:0000256" key="8">
    <source>
        <dbReference type="ARBA" id="ARBA00023237"/>
    </source>
</evidence>
<keyword evidence="15" id="KW-1185">Reference proteome</keyword>
<evidence type="ECO:0000256" key="10">
    <source>
        <dbReference type="RuleBase" id="RU003357"/>
    </source>
</evidence>
<dbReference type="SUPFAM" id="SSF56935">
    <property type="entry name" value="Porins"/>
    <property type="match status" value="1"/>
</dbReference>
<sequence>MDIYGMCMLKKQFKYSGIATAFCLLYPSIASAHTEHSTETLTVIGHQAQIATPDFHTTIESTTPEAQTSATAGALLKNVTGVTVSGTGIANGSNILMRGYDQKGVKIIVDGIHQPLENTMNNLGGLFIESSLIKRVDVKHGSSSIRYGEGAMGGVVSFNTLDPQSILVGDNKLGAKLFSAVSTADRHFTYGGVIAGKHDIAEGLLAYSQRQRGAIRLADGNDMDNNEHIKNYFIKAYLYPTENQTFIFAGRHYDNEGEQRQVLHRMGGYGRYESNQMARSTQQKNYSITHHLAPESHRWLDLTTYLYYSQFKINQTYLTDNSSSGKVGLEEKRTQSTYGLKSENHFTFHLFNDLLSQSGFFGVEGYEQKMISDDNAKNFPLATMRYGATWVQSTISTPLLPLSLSGGARYHYYKNNPNDELDEFFNKKTTIQALKHATDYQGITENIALTFTPTNWLQLYSSYSTALRAPTLSEMFNDSFHFKAFMWKAHWVPNPHLKPERNSTWEYGTRLSFNNLLTSNDNLVLKAAYFDTTSKDYITYGPWHTKTIAGLINLQAFNIPKALIEGIDMSLRYTHPWLSVGLNYNRTKTLELTTFETISPVRPETLTAFVHIPVATTPFSLGWSAQFASKTANKGTHVGKAKHVKGKQTNRLQELIQQYPGYGIHDFSISYQSQKNKDIQAALVLSNAFNYEYYSAMGVPQEGRNIKMSMSYRW</sequence>
<dbReference type="GO" id="GO:0015344">
    <property type="term" value="F:siderophore uptake transmembrane transporter activity"/>
    <property type="evidence" value="ECO:0007669"/>
    <property type="project" value="TreeGrafter"/>
</dbReference>
<dbReference type="OrthoDB" id="6046653at2"/>
<evidence type="ECO:0000256" key="5">
    <source>
        <dbReference type="ARBA" id="ARBA00022692"/>
    </source>
</evidence>
<comment type="caution">
    <text evidence="14">The sequence shown here is derived from an EMBL/GenBank/DDBJ whole genome shotgun (WGS) entry which is preliminary data.</text>
</comment>
<protein>
    <submittedName>
        <fullName evidence="14">TonB-dependent hemin/ferrichrome receptor</fullName>
    </submittedName>
</protein>